<dbReference type="EMBL" id="JACIDV010000002">
    <property type="protein sequence ID" value="MBB3944670.1"/>
    <property type="molecule type" value="Genomic_DNA"/>
</dbReference>
<evidence type="ECO:0000313" key="2">
    <source>
        <dbReference type="Proteomes" id="UP000565286"/>
    </source>
</evidence>
<name>A0A7W6CA46_9HYPH</name>
<proteinExistence type="predicted"/>
<accession>A0A7W6CA46</accession>
<organism evidence="1 2">
    <name type="scientific">Rhizobium skierniewicense</name>
    <dbReference type="NCBI Taxonomy" id="984260"/>
    <lineage>
        <taxon>Bacteria</taxon>
        <taxon>Pseudomonadati</taxon>
        <taxon>Pseudomonadota</taxon>
        <taxon>Alphaproteobacteria</taxon>
        <taxon>Hyphomicrobiales</taxon>
        <taxon>Rhizobiaceae</taxon>
        <taxon>Rhizobium/Agrobacterium group</taxon>
        <taxon>Rhizobium</taxon>
    </lineage>
</organism>
<reference evidence="1 2" key="1">
    <citation type="submission" date="2020-08" db="EMBL/GenBank/DDBJ databases">
        <title>Genomic Encyclopedia of Type Strains, Phase IV (KMG-IV): sequencing the most valuable type-strain genomes for metagenomic binning, comparative biology and taxonomic classification.</title>
        <authorList>
            <person name="Goeker M."/>
        </authorList>
    </citation>
    <scope>NUCLEOTIDE SEQUENCE [LARGE SCALE GENOMIC DNA]</scope>
    <source>
        <strain evidence="1 2">DSM 26438</strain>
    </source>
</reference>
<dbReference type="Proteomes" id="UP000565286">
    <property type="component" value="Unassembled WGS sequence"/>
</dbReference>
<gene>
    <name evidence="1" type="ORF">GGQ73_000595</name>
</gene>
<comment type="caution">
    <text evidence="1">The sequence shown here is derived from an EMBL/GenBank/DDBJ whole genome shotgun (WGS) entry which is preliminary data.</text>
</comment>
<sequence length="74" mass="8003">MPESQTNSENKASVPTALTLDELREEMRLAAASIRQWMPETLPASDDGKIHFARLLAESAAESIEQFLATTGGA</sequence>
<keyword evidence="2" id="KW-1185">Reference proteome</keyword>
<dbReference type="AlphaFoldDB" id="A0A7W6CA46"/>
<protein>
    <submittedName>
        <fullName evidence="1">Uncharacterized protein</fullName>
    </submittedName>
</protein>
<evidence type="ECO:0000313" key="1">
    <source>
        <dbReference type="EMBL" id="MBB3944670.1"/>
    </source>
</evidence>
<dbReference type="RefSeq" id="WP_183893848.1">
    <property type="nucleotide sequence ID" value="NZ_JACIDV010000002.1"/>
</dbReference>